<protein>
    <submittedName>
        <fullName evidence="1">Uncharacterized protein</fullName>
    </submittedName>
</protein>
<dbReference type="AlphaFoldDB" id="A0AAU7CPM9"/>
<name>A0AAU7CPM9_9BACT</name>
<evidence type="ECO:0000313" key="1">
    <source>
        <dbReference type="EMBL" id="XBH06939.1"/>
    </source>
</evidence>
<sequence>MKWHRLLLGWFCDFQTSYRLDFMGRDGKSLDTIASTTASETLWLMRELSACLKVTLNKSETTLTLPPVPADPLWDREYDC</sequence>
<dbReference type="RefSeq" id="WP_406699787.1">
    <property type="nucleotide sequence ID" value="NZ_CP155447.1"/>
</dbReference>
<organism evidence="1">
    <name type="scientific">Singulisphaera sp. Ch08</name>
    <dbReference type="NCBI Taxonomy" id="3120278"/>
    <lineage>
        <taxon>Bacteria</taxon>
        <taxon>Pseudomonadati</taxon>
        <taxon>Planctomycetota</taxon>
        <taxon>Planctomycetia</taxon>
        <taxon>Isosphaerales</taxon>
        <taxon>Isosphaeraceae</taxon>
        <taxon>Singulisphaera</taxon>
    </lineage>
</organism>
<gene>
    <name evidence="1" type="ORF">V5E97_13120</name>
</gene>
<reference evidence="1" key="1">
    <citation type="submission" date="2024-05" db="EMBL/GenBank/DDBJ databases">
        <title>Planctomycetes of the genus Singulisphaera possess chitinolytic capabilities.</title>
        <authorList>
            <person name="Ivanova A."/>
        </authorList>
    </citation>
    <scope>NUCLEOTIDE SEQUENCE</scope>
    <source>
        <strain evidence="1">Ch08T</strain>
    </source>
</reference>
<proteinExistence type="predicted"/>
<dbReference type="EMBL" id="CP155447">
    <property type="protein sequence ID" value="XBH06939.1"/>
    <property type="molecule type" value="Genomic_DNA"/>
</dbReference>
<accession>A0AAU7CPM9</accession>